<dbReference type="Pfam" id="PF01183">
    <property type="entry name" value="Glyco_hydro_25"/>
    <property type="match status" value="1"/>
</dbReference>
<evidence type="ECO:0000256" key="5">
    <source>
        <dbReference type="SAM" id="SignalP"/>
    </source>
</evidence>
<dbReference type="PROSITE" id="PS51904">
    <property type="entry name" value="GLYCOSYL_HYDROL_F25_2"/>
    <property type="match status" value="1"/>
</dbReference>
<dbReference type="PANTHER" id="PTHR34135:SF2">
    <property type="entry name" value="LYSOZYME"/>
    <property type="match status" value="1"/>
</dbReference>
<dbReference type="SUPFAM" id="SSF47090">
    <property type="entry name" value="PGBD-like"/>
    <property type="match status" value="1"/>
</dbReference>
<dbReference type="InterPro" id="IPR036366">
    <property type="entry name" value="PGBDSf"/>
</dbReference>
<dbReference type="Gene3D" id="1.10.101.10">
    <property type="entry name" value="PGBD-like superfamily/PGBD"/>
    <property type="match status" value="1"/>
</dbReference>
<evidence type="ECO:0000313" key="7">
    <source>
        <dbReference type="Proteomes" id="UP001611075"/>
    </source>
</evidence>
<evidence type="ECO:0000256" key="4">
    <source>
        <dbReference type="SAM" id="MobiDB-lite"/>
    </source>
</evidence>
<name>A0ABW7SKB4_9ACTN</name>
<gene>
    <name evidence="6" type="ORF">ACH4OY_10690</name>
</gene>
<sequence>MTAVLGRLAVAIAIAVALPVSVGATPAAATPAAAAVPPGTVSGIDVATWQAGINFANVRAAGHQFVIVKAGGSQLSEGPYIGSQYAIQVNGARAAGLRVGHYWLAGDFQTPTQAADYFAAHLSDYRSGDVIALDNEVLDDSTRLWNDTEVTTFFQRMRARIGNHVPWLYMGAGDLRSQTWPRTIAAGVKLWVAMWGANNGSYPGEPNLGGAYPTWSAHQYSSKGSAGGIASVDLNVAKPSAFEIVNGGPTDPPSDDPLPKTTTEQDGTPGPVMWMRAQNWLSITSGYTGPIDGAPGTNTYAALQRAMRGYGYTGPIDGVMGPNSWKAVQRLAAGYGYTGPIDGVMGPNSWRGFARFLNQDQWD</sequence>
<dbReference type="InterPro" id="IPR017853">
    <property type="entry name" value="GH"/>
</dbReference>
<dbReference type="InterPro" id="IPR036365">
    <property type="entry name" value="PGBD-like_sf"/>
</dbReference>
<dbReference type="SUPFAM" id="SSF51445">
    <property type="entry name" value="(Trans)glycosidases"/>
    <property type="match status" value="1"/>
</dbReference>
<dbReference type="Gene3D" id="3.20.20.80">
    <property type="entry name" value="Glycosidases"/>
    <property type="match status" value="1"/>
</dbReference>
<dbReference type="InterPro" id="IPR018077">
    <property type="entry name" value="Glyco_hydro_fam25_subgr"/>
</dbReference>
<dbReference type="InterPro" id="IPR002053">
    <property type="entry name" value="Glyco_hydro_25"/>
</dbReference>
<evidence type="ECO:0000313" key="6">
    <source>
        <dbReference type="EMBL" id="MFI0793152.1"/>
    </source>
</evidence>
<dbReference type="PANTHER" id="PTHR34135">
    <property type="entry name" value="LYSOZYME"/>
    <property type="match status" value="1"/>
</dbReference>
<evidence type="ECO:0000256" key="3">
    <source>
        <dbReference type="ARBA" id="ARBA00023295"/>
    </source>
</evidence>
<feature type="region of interest" description="Disordered" evidence="4">
    <location>
        <begin position="242"/>
        <end position="270"/>
    </location>
</feature>
<feature type="signal peptide" evidence="5">
    <location>
        <begin position="1"/>
        <end position="29"/>
    </location>
</feature>
<protein>
    <submittedName>
        <fullName evidence="6">GH25 family lysozyme</fullName>
    </submittedName>
</protein>
<dbReference type="EMBL" id="JBIRPU010000005">
    <property type="protein sequence ID" value="MFI0793152.1"/>
    <property type="molecule type" value="Genomic_DNA"/>
</dbReference>
<dbReference type="SMART" id="SM00641">
    <property type="entry name" value="Glyco_25"/>
    <property type="match status" value="1"/>
</dbReference>
<evidence type="ECO:0000256" key="2">
    <source>
        <dbReference type="ARBA" id="ARBA00022801"/>
    </source>
</evidence>
<dbReference type="Proteomes" id="UP001611075">
    <property type="component" value="Unassembled WGS sequence"/>
</dbReference>
<reference evidence="6 7" key="1">
    <citation type="submission" date="2024-10" db="EMBL/GenBank/DDBJ databases">
        <title>The Natural Products Discovery Center: Release of the First 8490 Sequenced Strains for Exploring Actinobacteria Biosynthetic Diversity.</title>
        <authorList>
            <person name="Kalkreuter E."/>
            <person name="Kautsar S.A."/>
            <person name="Yang D."/>
            <person name="Bader C.D."/>
            <person name="Teijaro C.N."/>
            <person name="Fluegel L."/>
            <person name="Davis C.M."/>
            <person name="Simpson J.R."/>
            <person name="Lauterbach L."/>
            <person name="Steele A.D."/>
            <person name="Gui C."/>
            <person name="Meng S."/>
            <person name="Li G."/>
            <person name="Viehrig K."/>
            <person name="Ye F."/>
            <person name="Su P."/>
            <person name="Kiefer A.F."/>
            <person name="Nichols A."/>
            <person name="Cepeda A.J."/>
            <person name="Yan W."/>
            <person name="Fan B."/>
            <person name="Jiang Y."/>
            <person name="Adhikari A."/>
            <person name="Zheng C.-J."/>
            <person name="Schuster L."/>
            <person name="Cowan T.M."/>
            <person name="Smanski M.J."/>
            <person name="Chevrette M.G."/>
            <person name="De Carvalho L.P.S."/>
            <person name="Shen B."/>
        </authorList>
    </citation>
    <scope>NUCLEOTIDE SEQUENCE [LARGE SCALE GENOMIC DNA]</scope>
    <source>
        <strain evidence="6 7">NPDC021253</strain>
    </source>
</reference>
<dbReference type="RefSeq" id="WP_396678330.1">
    <property type="nucleotide sequence ID" value="NZ_JBIRPU010000005.1"/>
</dbReference>
<dbReference type="CDD" id="cd00599">
    <property type="entry name" value="GH25_muramidase"/>
    <property type="match status" value="1"/>
</dbReference>
<keyword evidence="7" id="KW-1185">Reference proteome</keyword>
<keyword evidence="3" id="KW-0326">Glycosidase</keyword>
<keyword evidence="5" id="KW-0732">Signal</keyword>
<proteinExistence type="inferred from homology"/>
<accession>A0ABW7SKB4</accession>
<comment type="caution">
    <text evidence="6">The sequence shown here is derived from an EMBL/GenBank/DDBJ whole genome shotgun (WGS) entry which is preliminary data.</text>
</comment>
<keyword evidence="2" id="KW-0378">Hydrolase</keyword>
<feature type="chain" id="PRO_5046913737" evidence="5">
    <location>
        <begin position="30"/>
        <end position="363"/>
    </location>
</feature>
<evidence type="ECO:0000256" key="1">
    <source>
        <dbReference type="ARBA" id="ARBA00010646"/>
    </source>
</evidence>
<organism evidence="6 7">
    <name type="scientific">Micromonospora rubida</name>
    <dbReference type="NCBI Taxonomy" id="2697657"/>
    <lineage>
        <taxon>Bacteria</taxon>
        <taxon>Bacillati</taxon>
        <taxon>Actinomycetota</taxon>
        <taxon>Actinomycetes</taxon>
        <taxon>Micromonosporales</taxon>
        <taxon>Micromonosporaceae</taxon>
        <taxon>Micromonospora</taxon>
    </lineage>
</organism>
<comment type="similarity">
    <text evidence="1">Belongs to the glycosyl hydrolase 25 family.</text>
</comment>